<evidence type="ECO:0000313" key="2">
    <source>
        <dbReference type="Proteomes" id="UP000284706"/>
    </source>
</evidence>
<evidence type="ECO:0000313" key="1">
    <source>
        <dbReference type="EMBL" id="PPQ99386.1"/>
    </source>
</evidence>
<name>A0A409Y8I8_9AGAR</name>
<sequence length="166" mass="17872">MTRLEADSPSSYRCLYFTLAAVPHAISNPVLPPWILSDVHPRSYASSPRILGSSNSLPTPMMPGIQKLPLVFPDVDDITTPTTPETNHSGALNPFQDVQDDVSVFVPSLLHTEAVMLTLLLLGSYTSPPPAALRPREDSITDHAAAQARRPRVRGPMLPIVASASA</sequence>
<dbReference type="AlphaFoldDB" id="A0A409Y8I8"/>
<dbReference type="EMBL" id="NHYE01001066">
    <property type="protein sequence ID" value="PPQ99386.1"/>
    <property type="molecule type" value="Genomic_DNA"/>
</dbReference>
<accession>A0A409Y8I8</accession>
<organism evidence="1 2">
    <name type="scientific">Gymnopilus dilepis</name>
    <dbReference type="NCBI Taxonomy" id="231916"/>
    <lineage>
        <taxon>Eukaryota</taxon>
        <taxon>Fungi</taxon>
        <taxon>Dikarya</taxon>
        <taxon>Basidiomycota</taxon>
        <taxon>Agaricomycotina</taxon>
        <taxon>Agaricomycetes</taxon>
        <taxon>Agaricomycetidae</taxon>
        <taxon>Agaricales</taxon>
        <taxon>Agaricineae</taxon>
        <taxon>Hymenogastraceae</taxon>
        <taxon>Gymnopilus</taxon>
    </lineage>
</organism>
<comment type="caution">
    <text evidence="1">The sequence shown here is derived from an EMBL/GenBank/DDBJ whole genome shotgun (WGS) entry which is preliminary data.</text>
</comment>
<gene>
    <name evidence="1" type="ORF">CVT26_014301</name>
</gene>
<dbReference type="Proteomes" id="UP000284706">
    <property type="component" value="Unassembled WGS sequence"/>
</dbReference>
<dbReference type="InParanoid" id="A0A409Y8I8"/>
<reference evidence="1 2" key="1">
    <citation type="journal article" date="2018" name="Evol. Lett.">
        <title>Horizontal gene cluster transfer increased hallucinogenic mushroom diversity.</title>
        <authorList>
            <person name="Reynolds H.T."/>
            <person name="Vijayakumar V."/>
            <person name="Gluck-Thaler E."/>
            <person name="Korotkin H.B."/>
            <person name="Matheny P.B."/>
            <person name="Slot J.C."/>
        </authorList>
    </citation>
    <scope>NUCLEOTIDE SEQUENCE [LARGE SCALE GENOMIC DNA]</scope>
    <source>
        <strain evidence="1 2">SRW20</strain>
    </source>
</reference>
<keyword evidence="2" id="KW-1185">Reference proteome</keyword>
<proteinExistence type="predicted"/>
<protein>
    <submittedName>
        <fullName evidence="1">Uncharacterized protein</fullName>
    </submittedName>
</protein>